<sequence>MNKLMTALILAGSAFAASPAFAEQASPYRQADDTWISLDGTITSVTADAFVLDYGPAVVTVEMDDGDFDADAYLLKTGDKVRVTGLVDDDMFETTKIEASSVYVENAGTYFFSSATDEEDRFVTTVLPVVDAQTYLQGVVSAVDPANSHFVIDTGANDIRVEVDDMAYDPIDDTGLQQVDVGDRVSVAGDMEVDFFSDQTQLSAESVVVLSD</sequence>
<evidence type="ECO:0000256" key="1">
    <source>
        <dbReference type="ARBA" id="ARBA00022729"/>
    </source>
</evidence>
<dbReference type="NCBIfam" id="NF033674">
    <property type="entry name" value="stress_OB_fold"/>
    <property type="match status" value="1"/>
</dbReference>
<feature type="signal peptide" evidence="2">
    <location>
        <begin position="1"/>
        <end position="22"/>
    </location>
</feature>
<evidence type="ECO:0000259" key="3">
    <source>
        <dbReference type="Pfam" id="PF18914"/>
    </source>
</evidence>
<evidence type="ECO:0000313" key="5">
    <source>
        <dbReference type="Proteomes" id="UP001156940"/>
    </source>
</evidence>
<accession>A0ABT6JCV5</accession>
<dbReference type="Pfam" id="PF18914">
    <property type="entry name" value="DUF5666"/>
    <property type="match status" value="1"/>
</dbReference>
<name>A0ABT6JCV5_9GAMM</name>
<dbReference type="InterPro" id="IPR043724">
    <property type="entry name" value="DUF5666"/>
</dbReference>
<keyword evidence="1 2" id="KW-0732">Signal</keyword>
<proteinExistence type="predicted"/>
<comment type="caution">
    <text evidence="4">The sequence shown here is derived from an EMBL/GenBank/DDBJ whole genome shotgun (WGS) entry which is preliminary data.</text>
</comment>
<feature type="domain" description="DUF5666" evidence="3">
    <location>
        <begin position="40"/>
        <end position="96"/>
    </location>
</feature>
<dbReference type="InterPro" id="IPR005220">
    <property type="entry name" value="CarO-like"/>
</dbReference>
<gene>
    <name evidence="4" type="ORF">QFW77_16855</name>
</gene>
<organism evidence="4 5">
    <name type="scientific">Luteimonas endophytica</name>
    <dbReference type="NCBI Taxonomy" id="3042023"/>
    <lineage>
        <taxon>Bacteria</taxon>
        <taxon>Pseudomonadati</taxon>
        <taxon>Pseudomonadota</taxon>
        <taxon>Gammaproteobacteria</taxon>
        <taxon>Lysobacterales</taxon>
        <taxon>Lysobacteraceae</taxon>
        <taxon>Luteimonas</taxon>
    </lineage>
</organism>
<dbReference type="RefSeq" id="WP_280575972.1">
    <property type="nucleotide sequence ID" value="NZ_JARXRM010000045.1"/>
</dbReference>
<feature type="chain" id="PRO_5047295365" evidence="2">
    <location>
        <begin position="23"/>
        <end position="212"/>
    </location>
</feature>
<dbReference type="EMBL" id="JARXRM010000045">
    <property type="protein sequence ID" value="MDH5824643.1"/>
    <property type="molecule type" value="Genomic_DNA"/>
</dbReference>
<protein>
    <submittedName>
        <fullName evidence="4">NirD/YgiW/YdeI family stress tolerance protein</fullName>
    </submittedName>
</protein>
<dbReference type="InterPro" id="IPR036700">
    <property type="entry name" value="BOBF_sf"/>
</dbReference>
<keyword evidence="5" id="KW-1185">Reference proteome</keyword>
<evidence type="ECO:0000313" key="4">
    <source>
        <dbReference type="EMBL" id="MDH5824643.1"/>
    </source>
</evidence>
<dbReference type="Gene3D" id="2.40.50.200">
    <property type="entry name" value="Bacterial OB-fold"/>
    <property type="match status" value="1"/>
</dbReference>
<evidence type="ECO:0000256" key="2">
    <source>
        <dbReference type="SAM" id="SignalP"/>
    </source>
</evidence>
<reference evidence="4 5" key="1">
    <citation type="submission" date="2023-04" db="EMBL/GenBank/DDBJ databases">
        <title>Luteimonas endophyticus RD2P54.</title>
        <authorList>
            <person name="Sun J.-Q."/>
        </authorList>
    </citation>
    <scope>NUCLEOTIDE SEQUENCE [LARGE SCALE GENOMIC DNA]</scope>
    <source>
        <strain evidence="4 5">RD2P54</strain>
    </source>
</reference>
<dbReference type="Proteomes" id="UP001156940">
    <property type="component" value="Unassembled WGS sequence"/>
</dbReference>
<dbReference type="SUPFAM" id="SSF101756">
    <property type="entry name" value="Hypothetical protein YgiW"/>
    <property type="match status" value="1"/>
</dbReference>